<gene>
    <name evidence="2" type="ORF">SPIL2461_LOCUS11971</name>
</gene>
<dbReference type="Proteomes" id="UP000649617">
    <property type="component" value="Unassembled WGS sequence"/>
</dbReference>
<evidence type="ECO:0000313" key="3">
    <source>
        <dbReference type="Proteomes" id="UP000649617"/>
    </source>
</evidence>
<dbReference type="OrthoDB" id="434919at2759"/>
<protein>
    <submittedName>
        <fullName evidence="2">Uncharacterized protein</fullName>
    </submittedName>
</protein>
<feature type="region of interest" description="Disordered" evidence="1">
    <location>
        <begin position="403"/>
        <end position="473"/>
    </location>
</feature>
<dbReference type="AlphaFoldDB" id="A0A812SB81"/>
<dbReference type="EMBL" id="CAJNIZ010023825">
    <property type="protein sequence ID" value="CAE7471784.1"/>
    <property type="molecule type" value="Genomic_DNA"/>
</dbReference>
<accession>A0A812SB81</accession>
<reference evidence="2" key="1">
    <citation type="submission" date="2021-02" db="EMBL/GenBank/DDBJ databases">
        <authorList>
            <person name="Dougan E. K."/>
            <person name="Rhodes N."/>
            <person name="Thang M."/>
            <person name="Chan C."/>
        </authorList>
    </citation>
    <scope>NUCLEOTIDE SEQUENCE</scope>
</reference>
<comment type="caution">
    <text evidence="2">The sequence shown here is derived from an EMBL/GenBank/DDBJ whole genome shotgun (WGS) entry which is preliminary data.</text>
</comment>
<feature type="compositionally biased region" description="Pro residues" evidence="1">
    <location>
        <begin position="446"/>
        <end position="462"/>
    </location>
</feature>
<proteinExistence type="predicted"/>
<sequence>MNSFILNLSDLNRKAPKTSNIHRFPLRRESSTQSDHSHTPRSAQESCEALRASRLMRGRAPPAGTGAVCERLGPGTYSASSAPLLRPDLVQLWRPLRTGLPEHLHGLFRLRSDSRALLDTEAPGSVEGLLPSIPKKVQIIPRVDGGIQCKLVILELSQKAYYLWIILPLPKARLRRSWSAEDIWRFYLPELDSPLGLANFARNLDFEDWQASAAPAPTLGFDRLWALQNRGACPSKAAVGRAARAAHVAKLALLGIGLSYSLPDLHITHERAPEADFGDSGRMNEDEEVEGDVPQMVLLLSLEAERELLHPRAPSLVDMGRQIGRSDGTVEDVDDFEELILSPKRPAKRVTCLVDMARDPGRPPDPEMDAHVWAEDHHDRVFCYKPLGGLADDEEELDLLLKPTPQAPSTDFGRPVGRPGLDPRAREEPRQEDEEEDLLLLQWSPPFIPARLPVPPPSPPPHQDAAGLEIPEH</sequence>
<name>A0A812SB81_SYMPI</name>
<feature type="compositionally biased region" description="Basic and acidic residues" evidence="1">
    <location>
        <begin position="26"/>
        <end position="38"/>
    </location>
</feature>
<keyword evidence="3" id="KW-1185">Reference proteome</keyword>
<evidence type="ECO:0000313" key="2">
    <source>
        <dbReference type="EMBL" id="CAE7471784.1"/>
    </source>
</evidence>
<evidence type="ECO:0000256" key="1">
    <source>
        <dbReference type="SAM" id="MobiDB-lite"/>
    </source>
</evidence>
<organism evidence="2 3">
    <name type="scientific">Symbiodinium pilosum</name>
    <name type="common">Dinoflagellate</name>
    <dbReference type="NCBI Taxonomy" id="2952"/>
    <lineage>
        <taxon>Eukaryota</taxon>
        <taxon>Sar</taxon>
        <taxon>Alveolata</taxon>
        <taxon>Dinophyceae</taxon>
        <taxon>Suessiales</taxon>
        <taxon>Symbiodiniaceae</taxon>
        <taxon>Symbiodinium</taxon>
    </lineage>
</organism>
<feature type="region of interest" description="Disordered" evidence="1">
    <location>
        <begin position="17"/>
        <end position="46"/>
    </location>
</feature>